<evidence type="ECO:0000256" key="2">
    <source>
        <dbReference type="SAM" id="Phobius"/>
    </source>
</evidence>
<feature type="transmembrane region" description="Helical" evidence="2">
    <location>
        <begin position="36"/>
        <end position="61"/>
    </location>
</feature>
<sequence length="766" mass="84356">MSQQAQGEVHTGYWVDWTYGSVNGATITLSAQGASYLVAFLALFVGVVGNHLWSIICYAAFQLRSTLKPKDSFHHELQGILRNSTLAVAVAVLKISEAGWRWRNRTKGWVGKSAVAVVSIVLYTVGFAAAGILSSKVVRGNSSAVLIKRNDMCGELFLPILSDRSKYEEQMVEPEFRQAFYQYQNEMYSLSSELDTYCNSPSLMTANCKSYATDLVHWTKEVRNSCPFNDNICMTNNSIFFDSGMIDSHTHLGINAPKEDRVAYQSALECAPIVTEGFSQYYDNVADLLPEEYETELNELPPQGAWVYRYSTATETNPTGQTLRYSNLSVTTFHEFTDSPQSRFNLMAVTGKPNPNATNEFFPTAELQRDGAITHLFFLSRGRQSLYPIEDPWFNATEELEIYPWEIEYGALDAITMYTSAEPIGVMGCAWSYKLCDLSGREGGDLCTPPLGTGLDDEAKKRVLEESGIHLNERQWQTLTRLRPATISFDLTGFAHFLGGRVLLASADEQDNGKLPDDQWMHEMEHLFGASMLGFQIRAFQFAAGFSDPIYAPYAVPAPPEVSWTCATQRAIRPEYHSFSVLGLSIVLGVGGLFILANGLLTVVTRSKHQWLQKKEFARLEWDMLDMIALQHTAYKLRGVDLEAAPVSVKPFLYPEGKKDLDASSRDEDAAAASGKNGPEPEVTESPTTPSTTAASDGFDYQAAKRESDASGKFEHRPGAEEAPASLANANSGPSPTTGVAGSPATPTDTATGEEPFNNEPATSVE</sequence>
<feature type="compositionally biased region" description="Basic and acidic residues" evidence="1">
    <location>
        <begin position="660"/>
        <end position="669"/>
    </location>
</feature>
<keyword evidence="2" id="KW-0472">Membrane</keyword>
<feature type="compositionally biased region" description="Low complexity" evidence="1">
    <location>
        <begin position="680"/>
        <end position="696"/>
    </location>
</feature>
<proteinExistence type="predicted"/>
<organism evidence="3 4">
    <name type="scientific">Lineolata rhizophorae</name>
    <dbReference type="NCBI Taxonomy" id="578093"/>
    <lineage>
        <taxon>Eukaryota</taxon>
        <taxon>Fungi</taxon>
        <taxon>Dikarya</taxon>
        <taxon>Ascomycota</taxon>
        <taxon>Pezizomycotina</taxon>
        <taxon>Dothideomycetes</taxon>
        <taxon>Dothideomycetes incertae sedis</taxon>
        <taxon>Lineolatales</taxon>
        <taxon>Lineolataceae</taxon>
        <taxon>Lineolata</taxon>
    </lineage>
</organism>
<evidence type="ECO:0000313" key="3">
    <source>
        <dbReference type="EMBL" id="KAF2454026.1"/>
    </source>
</evidence>
<keyword evidence="4" id="KW-1185">Reference proteome</keyword>
<keyword evidence="2" id="KW-1133">Transmembrane helix</keyword>
<dbReference type="AlphaFoldDB" id="A0A6A6NQN2"/>
<dbReference type="Proteomes" id="UP000799766">
    <property type="component" value="Unassembled WGS sequence"/>
</dbReference>
<feature type="compositionally biased region" description="Basic and acidic residues" evidence="1">
    <location>
        <begin position="703"/>
        <end position="720"/>
    </location>
</feature>
<feature type="transmembrane region" description="Helical" evidence="2">
    <location>
        <begin position="109"/>
        <end position="133"/>
    </location>
</feature>
<accession>A0A6A6NQN2</accession>
<feature type="compositionally biased region" description="Polar residues" evidence="1">
    <location>
        <begin position="728"/>
        <end position="751"/>
    </location>
</feature>
<dbReference type="OrthoDB" id="3540210at2759"/>
<dbReference type="EMBL" id="MU001693">
    <property type="protein sequence ID" value="KAF2454026.1"/>
    <property type="molecule type" value="Genomic_DNA"/>
</dbReference>
<evidence type="ECO:0000256" key="1">
    <source>
        <dbReference type="SAM" id="MobiDB-lite"/>
    </source>
</evidence>
<evidence type="ECO:0000313" key="4">
    <source>
        <dbReference type="Proteomes" id="UP000799766"/>
    </source>
</evidence>
<reference evidence="3" key="1">
    <citation type="journal article" date="2020" name="Stud. Mycol.">
        <title>101 Dothideomycetes genomes: a test case for predicting lifestyles and emergence of pathogens.</title>
        <authorList>
            <person name="Haridas S."/>
            <person name="Albert R."/>
            <person name="Binder M."/>
            <person name="Bloem J."/>
            <person name="Labutti K."/>
            <person name="Salamov A."/>
            <person name="Andreopoulos B."/>
            <person name="Baker S."/>
            <person name="Barry K."/>
            <person name="Bills G."/>
            <person name="Bluhm B."/>
            <person name="Cannon C."/>
            <person name="Castanera R."/>
            <person name="Culley D."/>
            <person name="Daum C."/>
            <person name="Ezra D."/>
            <person name="Gonzalez J."/>
            <person name="Henrissat B."/>
            <person name="Kuo A."/>
            <person name="Liang C."/>
            <person name="Lipzen A."/>
            <person name="Lutzoni F."/>
            <person name="Magnuson J."/>
            <person name="Mondo S."/>
            <person name="Nolan M."/>
            <person name="Ohm R."/>
            <person name="Pangilinan J."/>
            <person name="Park H.-J."/>
            <person name="Ramirez L."/>
            <person name="Alfaro M."/>
            <person name="Sun H."/>
            <person name="Tritt A."/>
            <person name="Yoshinaga Y."/>
            <person name="Zwiers L.-H."/>
            <person name="Turgeon B."/>
            <person name="Goodwin S."/>
            <person name="Spatafora J."/>
            <person name="Crous P."/>
            <person name="Grigoriev I."/>
        </authorList>
    </citation>
    <scope>NUCLEOTIDE SEQUENCE</scope>
    <source>
        <strain evidence="3">ATCC 16933</strain>
    </source>
</reference>
<keyword evidence="2" id="KW-0812">Transmembrane</keyword>
<feature type="region of interest" description="Disordered" evidence="1">
    <location>
        <begin position="660"/>
        <end position="766"/>
    </location>
</feature>
<protein>
    <submittedName>
        <fullName evidence="3">Uncharacterized protein</fullName>
    </submittedName>
</protein>
<feature type="transmembrane region" description="Helical" evidence="2">
    <location>
        <begin position="579"/>
        <end position="604"/>
    </location>
</feature>
<name>A0A6A6NQN2_9PEZI</name>
<gene>
    <name evidence="3" type="ORF">BDY21DRAFT_110715</name>
</gene>